<protein>
    <recommendedName>
        <fullName evidence="4">Transmembrane protein</fullName>
    </recommendedName>
</protein>
<evidence type="ECO:0000313" key="2">
    <source>
        <dbReference type="EMBL" id="KFB71482.1"/>
    </source>
</evidence>
<evidence type="ECO:0000256" key="1">
    <source>
        <dbReference type="SAM" id="Phobius"/>
    </source>
</evidence>
<keyword evidence="1" id="KW-1133">Transmembrane helix</keyword>
<dbReference type="AlphaFoldDB" id="A0A080LSQ6"/>
<name>A0A080LSQ6_9PROT</name>
<reference evidence="2 3" key="1">
    <citation type="submission" date="2014-02" db="EMBL/GenBank/DDBJ databases">
        <title>Expanding our view of genomic diversity in Candidatus Accumulibacter clades.</title>
        <authorList>
            <person name="Skennerton C.T."/>
            <person name="Barr J.J."/>
            <person name="Slater F.R."/>
            <person name="Bond P.L."/>
            <person name="Tyson G.W."/>
        </authorList>
    </citation>
    <scope>NUCLEOTIDE SEQUENCE [LARGE SCALE GENOMIC DNA]</scope>
    <source>
        <strain evidence="3">BA-91</strain>
    </source>
</reference>
<feature type="transmembrane region" description="Helical" evidence="1">
    <location>
        <begin position="12"/>
        <end position="33"/>
    </location>
</feature>
<feature type="transmembrane region" description="Helical" evidence="1">
    <location>
        <begin position="78"/>
        <end position="102"/>
    </location>
</feature>
<dbReference type="EMBL" id="JDVG02000537">
    <property type="protein sequence ID" value="KFB71482.1"/>
    <property type="molecule type" value="Genomic_DNA"/>
</dbReference>
<evidence type="ECO:0000313" key="3">
    <source>
        <dbReference type="Proteomes" id="UP000020077"/>
    </source>
</evidence>
<dbReference type="Proteomes" id="UP000020077">
    <property type="component" value="Unassembled WGS sequence"/>
</dbReference>
<evidence type="ECO:0008006" key="4">
    <source>
        <dbReference type="Google" id="ProtNLM"/>
    </source>
</evidence>
<accession>A0A080LSQ6</accession>
<gene>
    <name evidence="2" type="ORF">AW09_003362</name>
</gene>
<comment type="caution">
    <text evidence="2">The sequence shown here is derived from an EMBL/GenBank/DDBJ whole genome shotgun (WGS) entry which is preliminary data.</text>
</comment>
<keyword evidence="1" id="KW-0812">Transmembrane</keyword>
<proteinExistence type="predicted"/>
<keyword evidence="1" id="KW-0472">Membrane</keyword>
<feature type="transmembrane region" description="Helical" evidence="1">
    <location>
        <begin position="45"/>
        <end position="66"/>
    </location>
</feature>
<sequence>MEKWIIRTVAAICAAGSTALFWTFGIFLCVPWRESRMLSLNRIELQVLVIPLIAGLAVAWGALHILAMADRTGSPGLYRALCVALLIASLLAVSGGMSWTAARLP</sequence>
<organism evidence="2 3">
    <name type="scientific">Candidatus Accumulibacter phosphatis</name>
    <dbReference type="NCBI Taxonomy" id="327160"/>
    <lineage>
        <taxon>Bacteria</taxon>
        <taxon>Pseudomonadati</taxon>
        <taxon>Pseudomonadota</taxon>
        <taxon>Betaproteobacteria</taxon>
        <taxon>Candidatus Accumulibacter</taxon>
    </lineage>
</organism>